<sequence length="71" mass="8016">MIKSSEFLSQCNHIRSKPMLVCCPNRSTLVDDKCNQPEEIIPVKLVFLANEAVSKVSVKNAARLDFLIIRI</sequence>
<proteinExistence type="predicted"/>
<evidence type="ECO:0000313" key="1">
    <source>
        <dbReference type="EMBL" id="VUZ50280.1"/>
    </source>
</evidence>
<reference evidence="1 2" key="1">
    <citation type="submission" date="2019-07" db="EMBL/GenBank/DDBJ databases">
        <authorList>
            <person name="Jastrzebski P J."/>
            <person name="Paukszto L."/>
            <person name="Jastrzebski P J."/>
        </authorList>
    </citation>
    <scope>NUCLEOTIDE SEQUENCE [LARGE SCALE GENOMIC DNA]</scope>
    <source>
        <strain evidence="1 2">WMS-il1</strain>
    </source>
</reference>
<dbReference type="EMBL" id="CABIJS010000355">
    <property type="protein sequence ID" value="VUZ50280.1"/>
    <property type="molecule type" value="Genomic_DNA"/>
</dbReference>
<protein>
    <submittedName>
        <fullName evidence="1">Uncharacterized protein</fullName>
    </submittedName>
</protein>
<dbReference type="AlphaFoldDB" id="A0A564YSX5"/>
<evidence type="ECO:0000313" key="2">
    <source>
        <dbReference type="Proteomes" id="UP000321570"/>
    </source>
</evidence>
<accession>A0A564YSX5</accession>
<organism evidence="1 2">
    <name type="scientific">Hymenolepis diminuta</name>
    <name type="common">Rat tapeworm</name>
    <dbReference type="NCBI Taxonomy" id="6216"/>
    <lineage>
        <taxon>Eukaryota</taxon>
        <taxon>Metazoa</taxon>
        <taxon>Spiralia</taxon>
        <taxon>Lophotrochozoa</taxon>
        <taxon>Platyhelminthes</taxon>
        <taxon>Cestoda</taxon>
        <taxon>Eucestoda</taxon>
        <taxon>Cyclophyllidea</taxon>
        <taxon>Hymenolepididae</taxon>
        <taxon>Hymenolepis</taxon>
    </lineage>
</organism>
<name>A0A564YSX5_HYMDI</name>
<keyword evidence="2" id="KW-1185">Reference proteome</keyword>
<dbReference type="Proteomes" id="UP000321570">
    <property type="component" value="Unassembled WGS sequence"/>
</dbReference>
<gene>
    <name evidence="1" type="ORF">WMSIL1_LOCUS9211</name>
</gene>